<protein>
    <submittedName>
        <fullName evidence="1">Uncharacterized protein</fullName>
    </submittedName>
</protein>
<name>A0A4U9W444_SERFO</name>
<proteinExistence type="predicted"/>
<sequence>MKSRHSSWSVIVFNYKADGFTWHEQQLSNQGATTTTVEAQEFVEDNSGDNWYVDFPTLGISTLRCSESSFSIRMSPYRGSPIKGLKAFPVITCW</sequence>
<gene>
    <name evidence="1" type="ORF">NCTC12965_06576</name>
</gene>
<organism evidence="1">
    <name type="scientific">Serratia fonticola</name>
    <dbReference type="NCBI Taxonomy" id="47917"/>
    <lineage>
        <taxon>Bacteria</taxon>
        <taxon>Pseudomonadati</taxon>
        <taxon>Pseudomonadota</taxon>
        <taxon>Gammaproteobacteria</taxon>
        <taxon>Enterobacterales</taxon>
        <taxon>Yersiniaceae</taxon>
        <taxon>Serratia</taxon>
    </lineage>
</organism>
<reference evidence="1" key="1">
    <citation type="submission" date="2019-05" db="EMBL/GenBank/DDBJ databases">
        <authorList>
            <consortium name="Pathogen Informatics"/>
        </authorList>
    </citation>
    <scope>NUCLEOTIDE SEQUENCE [LARGE SCALE GENOMIC DNA]</scope>
    <source>
        <strain evidence="1">NCTC12965</strain>
    </source>
</reference>
<dbReference type="EMBL" id="CABEEZ010000127">
    <property type="protein sequence ID" value="VTR53501.1"/>
    <property type="molecule type" value="Genomic_DNA"/>
</dbReference>
<dbReference type="AlphaFoldDB" id="A0A4U9W444"/>
<accession>A0A4U9W444</accession>
<evidence type="ECO:0000313" key="1">
    <source>
        <dbReference type="EMBL" id="VTR53501.1"/>
    </source>
</evidence>